<dbReference type="GO" id="GO:0005634">
    <property type="term" value="C:nucleus"/>
    <property type="evidence" value="ECO:0007669"/>
    <property type="project" value="UniProtKB-ARBA"/>
</dbReference>
<proteinExistence type="predicted"/>
<dbReference type="PROSITE" id="PS50994">
    <property type="entry name" value="INTEGRASE"/>
    <property type="match status" value="1"/>
</dbReference>
<organism evidence="3 4">
    <name type="scientific">Uncinula necator</name>
    <name type="common">Grape powdery mildew</name>
    <dbReference type="NCBI Taxonomy" id="52586"/>
    <lineage>
        <taxon>Eukaryota</taxon>
        <taxon>Fungi</taxon>
        <taxon>Dikarya</taxon>
        <taxon>Ascomycota</taxon>
        <taxon>Pezizomycotina</taxon>
        <taxon>Leotiomycetes</taxon>
        <taxon>Erysiphales</taxon>
        <taxon>Erysiphaceae</taxon>
        <taxon>Erysiphe</taxon>
    </lineage>
</organism>
<dbReference type="HOGENOM" id="CLU_002055_3_0_1"/>
<evidence type="ECO:0000256" key="1">
    <source>
        <dbReference type="ARBA" id="ARBA00022884"/>
    </source>
</evidence>
<keyword evidence="4" id="KW-1185">Reference proteome</keyword>
<keyword evidence="1" id="KW-0694">RNA-binding</keyword>
<evidence type="ECO:0000313" key="4">
    <source>
        <dbReference type="Proteomes" id="UP000030854"/>
    </source>
</evidence>
<dbReference type="OMA" id="CSASHWI"/>
<dbReference type="Gene3D" id="3.30.420.10">
    <property type="entry name" value="Ribonuclease H-like superfamily/Ribonuclease H"/>
    <property type="match status" value="1"/>
</dbReference>
<dbReference type="SUPFAM" id="SSF53098">
    <property type="entry name" value="Ribonuclease H-like"/>
    <property type="match status" value="1"/>
</dbReference>
<dbReference type="EMBL" id="JNVN01002200">
    <property type="protein sequence ID" value="KHJ32289.1"/>
    <property type="molecule type" value="Genomic_DNA"/>
</dbReference>
<dbReference type="InterPro" id="IPR036397">
    <property type="entry name" value="RNaseH_sf"/>
</dbReference>
<evidence type="ECO:0000259" key="2">
    <source>
        <dbReference type="PROSITE" id="PS50994"/>
    </source>
</evidence>
<dbReference type="AlphaFoldDB" id="A0A0B1P6N3"/>
<dbReference type="GO" id="GO:0015074">
    <property type="term" value="P:DNA integration"/>
    <property type="evidence" value="ECO:0007669"/>
    <property type="project" value="InterPro"/>
</dbReference>
<dbReference type="GO" id="GO:0003723">
    <property type="term" value="F:RNA binding"/>
    <property type="evidence" value="ECO:0007669"/>
    <property type="project" value="UniProtKB-KW"/>
</dbReference>
<sequence length="691" mass="79635">MLRGNAQEYYYNLVHTSPNIEFLTLCQSFRDHFEGEELRRNVLDEWNSLTLQLTKNSNLEKPFSTFFDVMLQRLRALQHGLRQELRNDYFLHNKIITACKSVEACSYACFKPSESVTGLINDIRSSISTWKSCHPTLNSNSLSDVNFVDRKFRYQPNSYHPHVKNSFRASRQNESHIKNKKRCIVCRKQGCWSSNHRKEELNEAKRQYFDKMGRPTNFTQRFQQFIKEYEIHPTAVDLDDNETFKEQLENLILEPVPDTLETQSESDNTSASIFFTSIGSINGNIIVQHLANKSFTHALTTHKYIIDNPSMSSKFLQERYNSKEFFGIMIDTGAAAQSTAGYGQFLPYQKLSAVTLNTKTTSEVTVKFGIGSPTSIGSVNIKMPIGTVKFNILHTDTPFLLSINDLDNLEVYFNNITNHLITSSNFRYPTIRRFGHPFLLWKISAQSIIQESLLAPESFLTEIELRCLHRRFGHPSVNSLKSILERSGHDDINRAKLEQLTKFCHHCQKHGKSPGRFRFNIKDEINFNYTIVIDIMYIEGKEMLHVIDEATRFQAAKWLDNVTSKHVWDALRQCWIDTYVGPPDYILHDAGKTFVSREFVQNASAISTSTKSVPTKAHWSIGLVERYDYILHRTYQIICEELKDFNISKEMRLQMAVKAVNDSAGPNGLIPTLLVFGTYPRMTQMDPPLCL</sequence>
<name>A0A0B1P6N3_UNCNE</name>
<dbReference type="InterPro" id="IPR001584">
    <property type="entry name" value="Integrase_cat-core"/>
</dbReference>
<dbReference type="STRING" id="52586.A0A0B1P6N3"/>
<protein>
    <recommendedName>
        <fullName evidence="2">Integrase catalytic domain-containing protein</fullName>
    </recommendedName>
</protein>
<comment type="caution">
    <text evidence="3">The sequence shown here is derived from an EMBL/GenBank/DDBJ whole genome shotgun (WGS) entry which is preliminary data.</text>
</comment>
<reference evidence="3 4" key="1">
    <citation type="journal article" date="2014" name="BMC Genomics">
        <title>Adaptive genomic structural variation in the grape powdery mildew pathogen, Erysiphe necator.</title>
        <authorList>
            <person name="Jones L."/>
            <person name="Riaz S."/>
            <person name="Morales-Cruz A."/>
            <person name="Amrine K.C."/>
            <person name="McGuire B."/>
            <person name="Gubler W.D."/>
            <person name="Walker M.A."/>
            <person name="Cantu D."/>
        </authorList>
    </citation>
    <scope>NUCLEOTIDE SEQUENCE [LARGE SCALE GENOMIC DNA]</scope>
    <source>
        <strain evidence="4">c</strain>
    </source>
</reference>
<evidence type="ECO:0000313" key="3">
    <source>
        <dbReference type="EMBL" id="KHJ32289.1"/>
    </source>
</evidence>
<dbReference type="InterPro" id="IPR012337">
    <property type="entry name" value="RNaseH-like_sf"/>
</dbReference>
<accession>A0A0B1P6N3</accession>
<feature type="domain" description="Integrase catalytic" evidence="2">
    <location>
        <begin position="510"/>
        <end position="688"/>
    </location>
</feature>
<dbReference type="Proteomes" id="UP000030854">
    <property type="component" value="Unassembled WGS sequence"/>
</dbReference>
<gene>
    <name evidence="3" type="ORF">EV44_g3486</name>
</gene>